<dbReference type="SMART" id="SM00347">
    <property type="entry name" value="HTH_MARR"/>
    <property type="match status" value="1"/>
</dbReference>
<gene>
    <name evidence="2" type="ORF">AVDCRST_MAG93-2053</name>
</gene>
<dbReference type="GO" id="GO:0003700">
    <property type="term" value="F:DNA-binding transcription factor activity"/>
    <property type="evidence" value="ECO:0007669"/>
    <property type="project" value="InterPro"/>
</dbReference>
<dbReference type="InterPro" id="IPR000835">
    <property type="entry name" value="HTH_MarR-typ"/>
</dbReference>
<accession>A0A6J4INY7</accession>
<dbReference type="InterPro" id="IPR036388">
    <property type="entry name" value="WH-like_DNA-bd_sf"/>
</dbReference>
<dbReference type="EMBL" id="CADCTR010000699">
    <property type="protein sequence ID" value="CAA9257872.1"/>
    <property type="molecule type" value="Genomic_DNA"/>
</dbReference>
<dbReference type="GO" id="GO:0006950">
    <property type="term" value="P:response to stress"/>
    <property type="evidence" value="ECO:0007669"/>
    <property type="project" value="TreeGrafter"/>
</dbReference>
<evidence type="ECO:0000259" key="1">
    <source>
        <dbReference type="PROSITE" id="PS50995"/>
    </source>
</evidence>
<reference evidence="2" key="1">
    <citation type="submission" date="2020-02" db="EMBL/GenBank/DDBJ databases">
        <authorList>
            <person name="Meier V. D."/>
        </authorList>
    </citation>
    <scope>NUCLEOTIDE SEQUENCE</scope>
    <source>
        <strain evidence="2">AVDCRST_MAG93</strain>
    </source>
</reference>
<dbReference type="PANTHER" id="PTHR33164">
    <property type="entry name" value="TRANSCRIPTIONAL REGULATOR, MARR FAMILY"/>
    <property type="match status" value="1"/>
</dbReference>
<dbReference type="PROSITE" id="PS50995">
    <property type="entry name" value="HTH_MARR_2"/>
    <property type="match status" value="1"/>
</dbReference>
<dbReference type="Pfam" id="PF12802">
    <property type="entry name" value="MarR_2"/>
    <property type="match status" value="1"/>
</dbReference>
<dbReference type="InterPro" id="IPR039422">
    <property type="entry name" value="MarR/SlyA-like"/>
</dbReference>
<feature type="domain" description="HTH marR-type" evidence="1">
    <location>
        <begin position="1"/>
        <end position="140"/>
    </location>
</feature>
<organism evidence="2">
    <name type="scientific">uncultured Chloroflexia bacterium</name>
    <dbReference type="NCBI Taxonomy" id="1672391"/>
    <lineage>
        <taxon>Bacteria</taxon>
        <taxon>Bacillati</taxon>
        <taxon>Chloroflexota</taxon>
        <taxon>Chloroflexia</taxon>
        <taxon>environmental samples</taxon>
    </lineage>
</organism>
<evidence type="ECO:0000313" key="2">
    <source>
        <dbReference type="EMBL" id="CAA9257872.1"/>
    </source>
</evidence>
<dbReference type="SUPFAM" id="SSF46785">
    <property type="entry name" value="Winged helix' DNA-binding domain"/>
    <property type="match status" value="1"/>
</dbReference>
<dbReference type="AlphaFoldDB" id="A0A6J4INY7"/>
<dbReference type="PANTHER" id="PTHR33164:SF106">
    <property type="entry name" value="TRANSCRIPTIONAL REGULATORY PROTEIN"/>
    <property type="match status" value="1"/>
</dbReference>
<name>A0A6J4INY7_9CHLR</name>
<feature type="non-terminal residue" evidence="2">
    <location>
        <position position="1"/>
    </location>
</feature>
<sequence>ERAALLALLGRKFVSEQAVRMVLFQEALADQLGLNTTDLLCLSFLNETAPLTAGQLAEATGLTTGSVTIMIDRLEKAGYAQRAKDPTDRRRVIVRPVTERIAHDITPLYVSLAEAWGRAVDHYSTDELTVILDMLTRSVVLLQEQTTALRHGGREHAVPIDTPREAAGATSEQQVHEARLLFLNGAFNVTVSGADLRGLYHARFEAPEPQVHAQGGAVQIRYPRFPLFQRGRGKGTIMLSTAARWQIELRGGVSDCTFDVRDVPLGTFTVFDGAFRLDLTLGHPRGRVPIHIAGGAADITIRRPAATAARVTVRGGATRLQLDERYAEIVRDAVPLQTPNYAGATDYYDITVEGGASSLSVMS</sequence>
<proteinExistence type="predicted"/>
<protein>
    <recommendedName>
        <fullName evidence="1">HTH marR-type domain-containing protein</fullName>
    </recommendedName>
</protein>
<dbReference type="InterPro" id="IPR036390">
    <property type="entry name" value="WH_DNA-bd_sf"/>
</dbReference>
<dbReference type="Gene3D" id="1.10.10.10">
    <property type="entry name" value="Winged helix-like DNA-binding domain superfamily/Winged helix DNA-binding domain"/>
    <property type="match status" value="1"/>
</dbReference>